<evidence type="ECO:0000313" key="2">
    <source>
        <dbReference type="EMBL" id="VDM45888.1"/>
    </source>
</evidence>
<keyword evidence="1" id="KW-0812">Transmembrane</keyword>
<organism evidence="3 4">
    <name type="scientific">Toxocara canis</name>
    <name type="common">Canine roundworm</name>
    <dbReference type="NCBI Taxonomy" id="6265"/>
    <lineage>
        <taxon>Eukaryota</taxon>
        <taxon>Metazoa</taxon>
        <taxon>Ecdysozoa</taxon>
        <taxon>Nematoda</taxon>
        <taxon>Chromadorea</taxon>
        <taxon>Rhabditida</taxon>
        <taxon>Spirurina</taxon>
        <taxon>Ascaridomorpha</taxon>
        <taxon>Ascaridoidea</taxon>
        <taxon>Toxocaridae</taxon>
        <taxon>Toxocara</taxon>
    </lineage>
</organism>
<gene>
    <name evidence="2" type="ORF">TCNE_LOCUS14567</name>
</gene>
<evidence type="ECO:0000256" key="1">
    <source>
        <dbReference type="SAM" id="Phobius"/>
    </source>
</evidence>
<evidence type="ECO:0000313" key="3">
    <source>
        <dbReference type="Proteomes" id="UP000050794"/>
    </source>
</evidence>
<keyword evidence="3" id="KW-1185">Reference proteome</keyword>
<accession>A0A183V1E7</accession>
<dbReference type="WBParaSite" id="TCNE_0001456701-mRNA-1">
    <property type="protein sequence ID" value="TCNE_0001456701-mRNA-1"/>
    <property type="gene ID" value="TCNE_0001456701"/>
</dbReference>
<dbReference type="Proteomes" id="UP000050794">
    <property type="component" value="Unassembled WGS sequence"/>
</dbReference>
<reference evidence="4" key="1">
    <citation type="submission" date="2016-06" db="UniProtKB">
        <authorList>
            <consortium name="WormBaseParasite"/>
        </authorList>
    </citation>
    <scope>IDENTIFICATION</scope>
</reference>
<name>A0A183V1E7_TOXCA</name>
<sequence>MSGEERFSASGVARSYAWDRLDAKQWLLIYRDSNASRTYALAAILFPTASIVAFILFIDFFKNGPRNRTAFVQKLCKDATELGALAAFPIVCFFIVIFGLARVQNLRLFRIYQNIENPYRFIAIVPRSGVLQRKMQFDRSSAVLIADSDGIESQSLNLWRMFVSGSLLLNERRFVHDDDCFRANNFRSFMLSETDTLPREVALKHRS</sequence>
<feature type="transmembrane region" description="Helical" evidence="1">
    <location>
        <begin position="39"/>
        <end position="61"/>
    </location>
</feature>
<evidence type="ECO:0000313" key="4">
    <source>
        <dbReference type="WBParaSite" id="TCNE_0001456701-mRNA-1"/>
    </source>
</evidence>
<reference evidence="2 3" key="2">
    <citation type="submission" date="2018-11" db="EMBL/GenBank/DDBJ databases">
        <authorList>
            <consortium name="Pathogen Informatics"/>
        </authorList>
    </citation>
    <scope>NUCLEOTIDE SEQUENCE [LARGE SCALE GENOMIC DNA]</scope>
</reference>
<feature type="transmembrane region" description="Helical" evidence="1">
    <location>
        <begin position="82"/>
        <end position="101"/>
    </location>
</feature>
<dbReference type="EMBL" id="UYWY01022323">
    <property type="protein sequence ID" value="VDM45888.1"/>
    <property type="molecule type" value="Genomic_DNA"/>
</dbReference>
<keyword evidence="1" id="KW-1133">Transmembrane helix</keyword>
<proteinExistence type="predicted"/>
<keyword evidence="1" id="KW-0472">Membrane</keyword>
<dbReference type="AlphaFoldDB" id="A0A183V1E7"/>
<protein>
    <submittedName>
        <fullName evidence="4">BPH_2 domain-containing protein</fullName>
    </submittedName>
</protein>